<sequence>MDPPSEFPFPFPPYPIQSDFMKNLYLCLERGNLGIFESPTGTGKTLSVICGALKWLIDHDEKEKSDINKQQIDIKAKIEEVHKKNANDWFSVQTEQIELNAERQVLDKKLNAILKQEKKLENYKQYLKDHSQKDEDHKNLNTNRWKNAINQKKKSEETLPETDVADKENVVDEDLILRDSDHDSENSEEECDEIEDQRCKIFFCSRTHSQLSQFVSEIKKSPYSDKISLVSLASRNNYCINLKVRSLKNVSLINDQCQQLQKKKAKSKEEKDLKRSKSSTSCQFMPGDQTLLMAEILTSIRDIEDTVKMGQELKTCPYYSTRKSIADAQMVLVPYNSILHKNTRVSLGINLKNNILIVDEAHNLLEAIERMHSVTVTGKSILCCYNQLSQYQKRFENVLTAKNVLALSQLGFCLKKFIKVLGGSPKSRPDDKTTAVNNIKLYSIEDFETVAEVDTVNIFNLISFIRKSKLIHKLRGYSEKYEDNLTQEKPDEKKGVSAFLHSLQSKTISQTPERVVDTRISAEQEQITSPLMVITSFLETLETNCSDGRIFVSPGNTIGEASLKFILLNPAAHFSDIVQEARAVVLAGGTMEPMSEFKDQLFICAGAQPERIMTFSCDHVIPKENILTCILKSGPTGKEFEFNFQNRQNKAMLDELGRSLINLCNIIPAGIVVFLPSYGYEDLLFSHLESQGVLSKIRSKKVVFREPKSATQVNHVLDNYSRAIKKPTSPCNGAILFSVVGGKLSEGLNFSDDLGRCVVVVGMPYPNVKSPELQEKMKYLNENVGRNAGSVFYENACMKAVNQCIGRAVRHIADYSTVVLLDRRYANKTQSLPGWIQRTLTVHPSFGTAVQALARFFAAKKKIAQ</sequence>
<comment type="caution">
    <text evidence="1">The sequence shown here is derived from an EMBL/GenBank/DDBJ whole genome shotgun (WGS) entry which is preliminary data.</text>
</comment>
<name>A0ACC2PK17_9HYME</name>
<organism evidence="1 2">
    <name type="scientific">Eretmocerus hayati</name>
    <dbReference type="NCBI Taxonomy" id="131215"/>
    <lineage>
        <taxon>Eukaryota</taxon>
        <taxon>Metazoa</taxon>
        <taxon>Ecdysozoa</taxon>
        <taxon>Arthropoda</taxon>
        <taxon>Hexapoda</taxon>
        <taxon>Insecta</taxon>
        <taxon>Pterygota</taxon>
        <taxon>Neoptera</taxon>
        <taxon>Endopterygota</taxon>
        <taxon>Hymenoptera</taxon>
        <taxon>Apocrita</taxon>
        <taxon>Proctotrupomorpha</taxon>
        <taxon>Chalcidoidea</taxon>
        <taxon>Aphelinidae</taxon>
        <taxon>Aphelininae</taxon>
        <taxon>Eretmocerus</taxon>
    </lineage>
</organism>
<protein>
    <submittedName>
        <fullName evidence="1">Uncharacterized protein</fullName>
    </submittedName>
</protein>
<accession>A0ACC2PK17</accession>
<proteinExistence type="predicted"/>
<gene>
    <name evidence="1" type="ORF">QAD02_019726</name>
</gene>
<dbReference type="EMBL" id="CM056741">
    <property type="protein sequence ID" value="KAJ8683934.1"/>
    <property type="molecule type" value="Genomic_DNA"/>
</dbReference>
<evidence type="ECO:0000313" key="1">
    <source>
        <dbReference type="EMBL" id="KAJ8683934.1"/>
    </source>
</evidence>
<reference evidence="1" key="1">
    <citation type="submission" date="2023-04" db="EMBL/GenBank/DDBJ databases">
        <title>A chromosome-level genome assembly of the parasitoid wasp Eretmocerus hayati.</title>
        <authorList>
            <person name="Zhong Y."/>
            <person name="Liu S."/>
            <person name="Liu Y."/>
        </authorList>
    </citation>
    <scope>NUCLEOTIDE SEQUENCE</scope>
    <source>
        <strain evidence="1">ZJU_SS_LIU_2023</strain>
    </source>
</reference>
<keyword evidence="2" id="KW-1185">Reference proteome</keyword>
<evidence type="ECO:0000313" key="2">
    <source>
        <dbReference type="Proteomes" id="UP001239111"/>
    </source>
</evidence>
<dbReference type="Proteomes" id="UP001239111">
    <property type="component" value="Chromosome 1"/>
</dbReference>